<dbReference type="PROSITE" id="PS51257">
    <property type="entry name" value="PROKAR_LIPOPROTEIN"/>
    <property type="match status" value="1"/>
</dbReference>
<comment type="similarity">
    <text evidence="2">Belongs to the N-acetylmuramoyl-L-alanine amidase 2 family.</text>
</comment>
<dbReference type="PATRIC" id="fig|1354272.4.peg.2582"/>
<protein>
    <recommendedName>
        <fullName evidence="3">N-acetylmuramoyl-L-alanine amidase</fullName>
        <ecNumber evidence="3">3.5.1.28</ecNumber>
    </recommendedName>
</protein>
<keyword evidence="9" id="KW-1185">Reference proteome</keyword>
<dbReference type="EC" id="3.5.1.28" evidence="3"/>
<dbReference type="RefSeq" id="WP_068437306.1">
    <property type="nucleotide sequence ID" value="NZ_LXEW01000037.1"/>
</dbReference>
<comment type="caution">
    <text evidence="8">The sequence shown here is derived from an EMBL/GenBank/DDBJ whole genome shotgun (WGS) entry which is preliminary data.</text>
</comment>
<comment type="catalytic activity">
    <reaction evidence="1">
        <text>Hydrolyzes the link between N-acetylmuramoyl residues and L-amino acid residues in certain cell-wall glycopeptides.</text>
        <dbReference type="EC" id="3.5.1.28"/>
    </reaction>
</comment>
<dbReference type="GO" id="GO:0071555">
    <property type="term" value="P:cell wall organization"/>
    <property type="evidence" value="ECO:0007669"/>
    <property type="project" value="UniProtKB-KW"/>
</dbReference>
<evidence type="ECO:0000259" key="7">
    <source>
        <dbReference type="SMART" id="SM00644"/>
    </source>
</evidence>
<keyword evidence="4 8" id="KW-0378">Hydrolase</keyword>
<feature type="domain" description="N-acetylmuramoyl-L-alanine amidase" evidence="7">
    <location>
        <begin position="29"/>
        <end position="175"/>
    </location>
</feature>
<evidence type="ECO:0000256" key="4">
    <source>
        <dbReference type="ARBA" id="ARBA00022801"/>
    </source>
</evidence>
<dbReference type="InterPro" id="IPR036365">
    <property type="entry name" value="PGBD-like_sf"/>
</dbReference>
<keyword evidence="5" id="KW-0961">Cell wall biogenesis/degradation</keyword>
<dbReference type="Proteomes" id="UP000078224">
    <property type="component" value="Unassembled WGS sequence"/>
</dbReference>
<dbReference type="InterPro" id="IPR036505">
    <property type="entry name" value="Amidase/PGRP_sf"/>
</dbReference>
<dbReference type="InterPro" id="IPR036366">
    <property type="entry name" value="PGBDSf"/>
</dbReference>
<dbReference type="PANTHER" id="PTHR30417:SF1">
    <property type="entry name" value="N-ACETYLMURAMOYL-L-ALANINE AMIDASE AMID"/>
    <property type="match status" value="1"/>
</dbReference>
<dbReference type="InterPro" id="IPR002477">
    <property type="entry name" value="Peptidoglycan-bd-like"/>
</dbReference>
<dbReference type="FunFam" id="3.40.80.10:FF:000003">
    <property type="entry name" value="N-acetylmuramoyl-L-alanine amidase"/>
    <property type="match status" value="1"/>
</dbReference>
<evidence type="ECO:0000313" key="9">
    <source>
        <dbReference type="Proteomes" id="UP000078224"/>
    </source>
</evidence>
<name>A0A1B7JRN4_9GAMM</name>
<dbReference type="Gene3D" id="1.10.101.10">
    <property type="entry name" value="PGBD-like superfamily/PGBD"/>
    <property type="match status" value="1"/>
</dbReference>
<dbReference type="GO" id="GO:0019867">
    <property type="term" value="C:outer membrane"/>
    <property type="evidence" value="ECO:0007669"/>
    <property type="project" value="TreeGrafter"/>
</dbReference>
<dbReference type="SMART" id="SM00644">
    <property type="entry name" value="Ami_2"/>
    <property type="match status" value="1"/>
</dbReference>
<dbReference type="InterPro" id="IPR051206">
    <property type="entry name" value="NAMLAA_amidase_2"/>
</dbReference>
<gene>
    <name evidence="8" type="ORF">M998_2536</name>
</gene>
<feature type="signal peptide" evidence="6">
    <location>
        <begin position="1"/>
        <end position="22"/>
    </location>
</feature>
<dbReference type="GO" id="GO:0008745">
    <property type="term" value="F:N-acetylmuramoyl-L-alanine amidase activity"/>
    <property type="evidence" value="ECO:0007669"/>
    <property type="project" value="UniProtKB-EC"/>
</dbReference>
<evidence type="ECO:0000256" key="5">
    <source>
        <dbReference type="ARBA" id="ARBA00023316"/>
    </source>
</evidence>
<dbReference type="PANTHER" id="PTHR30417">
    <property type="entry name" value="N-ACETYLMURAMOYL-L-ALANINE AMIDASE AMID"/>
    <property type="match status" value="1"/>
</dbReference>
<dbReference type="CDD" id="cd06583">
    <property type="entry name" value="PGRP"/>
    <property type="match status" value="1"/>
</dbReference>
<feature type="chain" id="PRO_5008595440" description="N-acetylmuramoyl-L-alanine amidase" evidence="6">
    <location>
        <begin position="23"/>
        <end position="297"/>
    </location>
</feature>
<evidence type="ECO:0000313" key="8">
    <source>
        <dbReference type="EMBL" id="OAT50374.1"/>
    </source>
</evidence>
<dbReference type="Pfam" id="PF01510">
    <property type="entry name" value="Amidase_2"/>
    <property type="match status" value="1"/>
</dbReference>
<sequence>MYKIIGILFVFLLAGCSTPSSQTGYYLDHSNVSKNTSERIQYIVLHYTVSDDDYSIYLLTKGKVSSHYLLPSKPQQRNNLPVILQLVPEQLKAWHAGDSRWLYHTSLNDSSIGIEIVNSGYQVDKQGNKSWAPFNDEQIDALVPLVKDIMQRYNIPAENVIGHSDIAPLRKQDPGRAFPWQRLSQQGIGAWPDPKTVSKYLAGRNVNERSNVLQLQKALKFYGYSGIPLSGKLDVETQKTLRAFQLHFRPRDIDGLADAETEAIVLALIEKYRSIQKFRDFQRKSQPDHIYSNQQGD</sequence>
<organism evidence="8 9">
    <name type="scientific">Providencia heimbachae ATCC 35613</name>
    <dbReference type="NCBI Taxonomy" id="1354272"/>
    <lineage>
        <taxon>Bacteria</taxon>
        <taxon>Pseudomonadati</taxon>
        <taxon>Pseudomonadota</taxon>
        <taxon>Gammaproteobacteria</taxon>
        <taxon>Enterobacterales</taxon>
        <taxon>Morganellaceae</taxon>
        <taxon>Providencia</taxon>
    </lineage>
</organism>
<evidence type="ECO:0000256" key="6">
    <source>
        <dbReference type="SAM" id="SignalP"/>
    </source>
</evidence>
<evidence type="ECO:0000256" key="3">
    <source>
        <dbReference type="ARBA" id="ARBA00011901"/>
    </source>
</evidence>
<accession>A0A1B7JRN4</accession>
<dbReference type="SUPFAM" id="SSF47090">
    <property type="entry name" value="PGBD-like"/>
    <property type="match status" value="1"/>
</dbReference>
<dbReference type="EMBL" id="LXEW01000037">
    <property type="protein sequence ID" value="OAT50374.1"/>
    <property type="molecule type" value="Genomic_DNA"/>
</dbReference>
<keyword evidence="6" id="KW-0732">Signal</keyword>
<dbReference type="Pfam" id="PF01471">
    <property type="entry name" value="PG_binding_1"/>
    <property type="match status" value="1"/>
</dbReference>
<dbReference type="InterPro" id="IPR002502">
    <property type="entry name" value="Amidase_domain"/>
</dbReference>
<evidence type="ECO:0000256" key="1">
    <source>
        <dbReference type="ARBA" id="ARBA00001561"/>
    </source>
</evidence>
<dbReference type="OrthoDB" id="9794842at2"/>
<dbReference type="GO" id="GO:0009254">
    <property type="term" value="P:peptidoglycan turnover"/>
    <property type="evidence" value="ECO:0007669"/>
    <property type="project" value="TreeGrafter"/>
</dbReference>
<dbReference type="AlphaFoldDB" id="A0A1B7JRN4"/>
<reference evidence="8 9" key="1">
    <citation type="submission" date="2016-04" db="EMBL/GenBank/DDBJ databases">
        <title>ATOL: Assembling a taxonomically balanced genome-scale reconstruction of the evolutionary history of the Enterobacteriaceae.</title>
        <authorList>
            <person name="Plunkett G.III."/>
            <person name="Neeno-Eckwall E.C."/>
            <person name="Glasner J.D."/>
            <person name="Perna N.T."/>
        </authorList>
    </citation>
    <scope>NUCLEOTIDE SEQUENCE [LARGE SCALE GENOMIC DNA]</scope>
    <source>
        <strain evidence="8 9">ATCC 35613</strain>
    </source>
</reference>
<dbReference type="GO" id="GO:0009253">
    <property type="term" value="P:peptidoglycan catabolic process"/>
    <property type="evidence" value="ECO:0007669"/>
    <property type="project" value="InterPro"/>
</dbReference>
<dbReference type="Gene3D" id="3.40.80.10">
    <property type="entry name" value="Peptidoglycan recognition protein-like"/>
    <property type="match status" value="1"/>
</dbReference>
<evidence type="ECO:0000256" key="2">
    <source>
        <dbReference type="ARBA" id="ARBA00007553"/>
    </source>
</evidence>
<dbReference type="SUPFAM" id="SSF55846">
    <property type="entry name" value="N-acetylmuramoyl-L-alanine amidase-like"/>
    <property type="match status" value="1"/>
</dbReference>
<proteinExistence type="inferred from homology"/>